<sequence>MQYTTLGNTGLVVSRLAFGAMTFTAGDRSIGAVYKTDAEAAATLVGRALDAGINFFDTADGYASGQSERILGEALRTRRDDVVIATKVGFRTGTPLTQAGLSRRHILWSVDQSLKRLGTDWIDVYIVHKEDPHTPLEETLSVLDEVVGSGKVRYIGFSNWSAWKVAAALEIQKAAGFAPFTHGQMHYSLLGRDVERDVIPMMQRYGLGLTVWSPLAAGFLSGKYTRDNLGDPDNRYSGFDILPFDKEQGFRLVERMRTIADAHGASVAQVAISWLLAKDAVTSVLLGASKLHQLEDNLGAAELTLTEGEIAALDAETVPPPVYPNWFIDNLADQPVTQVLGKSR</sequence>
<dbReference type="Gene3D" id="3.20.20.100">
    <property type="entry name" value="NADP-dependent oxidoreductase domain"/>
    <property type="match status" value="1"/>
</dbReference>
<organism evidence="2 3">
    <name type="scientific">Sinorhizobium mexicanum</name>
    <dbReference type="NCBI Taxonomy" id="375549"/>
    <lineage>
        <taxon>Bacteria</taxon>
        <taxon>Pseudomonadati</taxon>
        <taxon>Pseudomonadota</taxon>
        <taxon>Alphaproteobacteria</taxon>
        <taxon>Hyphomicrobiales</taxon>
        <taxon>Rhizobiaceae</taxon>
        <taxon>Sinorhizobium/Ensifer group</taxon>
        <taxon>Sinorhizobium</taxon>
    </lineage>
</organism>
<dbReference type="Proteomes" id="UP000510721">
    <property type="component" value="Chromosome"/>
</dbReference>
<dbReference type="RefSeq" id="WP_180938574.1">
    <property type="nucleotide sequence ID" value="NZ_CP041238.1"/>
</dbReference>
<dbReference type="AlphaFoldDB" id="A0A859QDX0"/>
<dbReference type="InterPro" id="IPR023210">
    <property type="entry name" value="NADP_OxRdtase_dom"/>
</dbReference>
<gene>
    <name evidence="2" type="ORF">FKV68_15155</name>
</gene>
<dbReference type="GO" id="GO:0016491">
    <property type="term" value="F:oxidoreductase activity"/>
    <property type="evidence" value="ECO:0007669"/>
    <property type="project" value="UniProtKB-KW"/>
</dbReference>
<dbReference type="CDD" id="cd19091">
    <property type="entry name" value="AKR_PsAKR"/>
    <property type="match status" value="1"/>
</dbReference>
<dbReference type="EMBL" id="CP041238">
    <property type="protein sequence ID" value="QLL62682.1"/>
    <property type="molecule type" value="Genomic_DNA"/>
</dbReference>
<dbReference type="PANTHER" id="PTHR43364">
    <property type="entry name" value="NADH-SPECIFIC METHYLGLYOXAL REDUCTASE-RELATED"/>
    <property type="match status" value="1"/>
</dbReference>
<keyword evidence="3" id="KW-1185">Reference proteome</keyword>
<evidence type="ECO:0000313" key="2">
    <source>
        <dbReference type="EMBL" id="QLL62682.1"/>
    </source>
</evidence>
<proteinExistence type="predicted"/>
<dbReference type="GO" id="GO:0005829">
    <property type="term" value="C:cytosol"/>
    <property type="evidence" value="ECO:0007669"/>
    <property type="project" value="TreeGrafter"/>
</dbReference>
<dbReference type="SUPFAM" id="SSF51430">
    <property type="entry name" value="NAD(P)-linked oxidoreductase"/>
    <property type="match status" value="1"/>
</dbReference>
<dbReference type="Pfam" id="PF00248">
    <property type="entry name" value="Aldo_ket_red"/>
    <property type="match status" value="1"/>
</dbReference>
<protein>
    <submittedName>
        <fullName evidence="2">Aldo/keto reductase</fullName>
    </submittedName>
</protein>
<dbReference type="InterPro" id="IPR050523">
    <property type="entry name" value="AKR_Detox_Biosynth"/>
</dbReference>
<keyword evidence="1" id="KW-0560">Oxidoreductase</keyword>
<evidence type="ECO:0000256" key="1">
    <source>
        <dbReference type="ARBA" id="ARBA00023002"/>
    </source>
</evidence>
<dbReference type="InterPro" id="IPR020471">
    <property type="entry name" value="AKR"/>
</dbReference>
<name>A0A859QDX0_9HYPH</name>
<dbReference type="PANTHER" id="PTHR43364:SF18">
    <property type="entry name" value="OXIDOREDUCTASE"/>
    <property type="match status" value="1"/>
</dbReference>
<reference evidence="2 3" key="1">
    <citation type="submission" date="2019-06" db="EMBL/GenBank/DDBJ databases">
        <title>Complete genome sequence of Ensifer mexicanus ITTG R7 isolated from nodules of Acacia angustissima (Mill.) Kuntze.</title>
        <authorList>
            <person name="Rincon-Rosales R."/>
            <person name="Rogel M.A."/>
            <person name="Guerrero G."/>
            <person name="Rincon-Molina C.I."/>
            <person name="Lopez-Lopez A."/>
            <person name="Martinez-Romero E."/>
        </authorList>
    </citation>
    <scope>NUCLEOTIDE SEQUENCE [LARGE SCALE GENOMIC DNA]</scope>
    <source>
        <strain evidence="2 3">ITTG R7</strain>
    </source>
</reference>
<accession>A0A859QDX0</accession>
<evidence type="ECO:0000313" key="3">
    <source>
        <dbReference type="Proteomes" id="UP000510721"/>
    </source>
</evidence>
<dbReference type="InterPro" id="IPR036812">
    <property type="entry name" value="NAD(P)_OxRdtase_dom_sf"/>
</dbReference>
<dbReference type="FunFam" id="3.20.20.100:FF:000004">
    <property type="entry name" value="Oxidoreductase, aldo/keto reductase"/>
    <property type="match status" value="1"/>
</dbReference>
<dbReference type="KEGG" id="emx:FKV68_15155"/>
<dbReference type="PRINTS" id="PR00069">
    <property type="entry name" value="ALDKETRDTASE"/>
</dbReference>